<dbReference type="Proteomes" id="UP000050416">
    <property type="component" value="Unassembled WGS sequence"/>
</dbReference>
<evidence type="ECO:0000313" key="5">
    <source>
        <dbReference type="Proteomes" id="UP000050416"/>
    </source>
</evidence>
<feature type="domain" description="DUF4124" evidence="3">
    <location>
        <begin position="8"/>
        <end position="55"/>
    </location>
</feature>
<dbReference type="OrthoDB" id="7062774at2"/>
<evidence type="ECO:0000313" key="4">
    <source>
        <dbReference type="EMBL" id="KPQ28587.1"/>
    </source>
</evidence>
<reference evidence="4 5" key="1">
    <citation type="submission" date="2015-09" db="EMBL/GenBank/DDBJ databases">
        <title>Identification and resolution of microdiversity through metagenomic sequencing of parallel consortia.</title>
        <authorList>
            <person name="Nelson W.C."/>
            <person name="Romine M.F."/>
            <person name="Lindemann S.R."/>
        </authorList>
    </citation>
    <scope>NUCLEOTIDE SEQUENCE [LARGE SCALE GENOMIC DNA]</scope>
    <source>
        <strain evidence="4">HL-55</strain>
    </source>
</reference>
<feature type="signal peptide" evidence="2">
    <location>
        <begin position="1"/>
        <end position="19"/>
    </location>
</feature>
<sequence length="143" mass="16708">MPRTMAPLLLFLFSCSAQAEAYRWIDANGSIHFSDTPPVMGGHSRIELRSPATVPMNENILQADRVSRQRKELDQLLAPNSKERYAQSRREQETRNKQCEKKRKQLDRLQTRLRAGYGNDRGNNLRQKRRELSQSYSRECMLN</sequence>
<dbReference type="EMBL" id="LJZQ01000013">
    <property type="protein sequence ID" value="KPQ28587.1"/>
    <property type="molecule type" value="Genomic_DNA"/>
</dbReference>
<evidence type="ECO:0000256" key="2">
    <source>
        <dbReference type="SAM" id="SignalP"/>
    </source>
</evidence>
<gene>
    <name evidence="4" type="ORF">HLUCCX14_09735</name>
</gene>
<proteinExistence type="predicted"/>
<feature type="compositionally biased region" description="Basic and acidic residues" evidence="1">
    <location>
        <begin position="81"/>
        <end position="99"/>
    </location>
</feature>
<evidence type="ECO:0000256" key="1">
    <source>
        <dbReference type="SAM" id="MobiDB-lite"/>
    </source>
</evidence>
<dbReference type="PROSITE" id="PS51257">
    <property type="entry name" value="PROKAR_LIPOPROTEIN"/>
    <property type="match status" value="1"/>
</dbReference>
<evidence type="ECO:0000259" key="3">
    <source>
        <dbReference type="Pfam" id="PF13511"/>
    </source>
</evidence>
<accession>A0A0P7YDQ6</accession>
<organism evidence="4 5">
    <name type="scientific">Marinobacter excellens HL-55</name>
    <dbReference type="NCBI Taxonomy" id="1305731"/>
    <lineage>
        <taxon>Bacteria</taxon>
        <taxon>Pseudomonadati</taxon>
        <taxon>Pseudomonadota</taxon>
        <taxon>Gammaproteobacteria</taxon>
        <taxon>Pseudomonadales</taxon>
        <taxon>Marinobacteraceae</taxon>
        <taxon>Marinobacter</taxon>
    </lineage>
</organism>
<keyword evidence="2" id="KW-0732">Signal</keyword>
<dbReference type="InterPro" id="IPR025392">
    <property type="entry name" value="DUF4124"/>
</dbReference>
<dbReference type="STRING" id="1305731.GCA_000934705_03670"/>
<feature type="chain" id="PRO_5006146194" description="DUF4124 domain-containing protein" evidence="2">
    <location>
        <begin position="20"/>
        <end position="143"/>
    </location>
</feature>
<protein>
    <recommendedName>
        <fullName evidence="3">DUF4124 domain-containing protein</fullName>
    </recommendedName>
</protein>
<dbReference type="PATRIC" id="fig|1305731.5.peg.397"/>
<feature type="region of interest" description="Disordered" evidence="1">
    <location>
        <begin position="71"/>
        <end position="102"/>
    </location>
</feature>
<comment type="caution">
    <text evidence="4">The sequence shown here is derived from an EMBL/GenBank/DDBJ whole genome shotgun (WGS) entry which is preliminary data.</text>
</comment>
<dbReference type="Pfam" id="PF13511">
    <property type="entry name" value="DUF4124"/>
    <property type="match status" value="1"/>
</dbReference>
<dbReference type="AlphaFoldDB" id="A0A0P7YDQ6"/>
<name>A0A0P7YDQ6_9GAMM</name>